<protein>
    <submittedName>
        <fullName evidence="8">Membrane protein</fullName>
    </submittedName>
</protein>
<feature type="transmembrane region" description="Helical" evidence="7">
    <location>
        <begin position="128"/>
        <end position="150"/>
    </location>
</feature>
<feature type="transmembrane region" description="Helical" evidence="7">
    <location>
        <begin position="322"/>
        <end position="344"/>
    </location>
</feature>
<feature type="transmembrane region" description="Helical" evidence="7">
    <location>
        <begin position="42"/>
        <end position="59"/>
    </location>
</feature>
<organism evidence="8 9">
    <name type="scientific">Candidatus Phycosocius spiralis</name>
    <dbReference type="NCBI Taxonomy" id="2815099"/>
    <lineage>
        <taxon>Bacteria</taxon>
        <taxon>Pseudomonadati</taxon>
        <taxon>Pseudomonadota</taxon>
        <taxon>Alphaproteobacteria</taxon>
        <taxon>Caulobacterales</taxon>
        <taxon>Caulobacterales incertae sedis</taxon>
        <taxon>Candidatus Phycosocius</taxon>
    </lineage>
</organism>
<evidence type="ECO:0000256" key="5">
    <source>
        <dbReference type="ARBA" id="ARBA00022989"/>
    </source>
</evidence>
<sequence>MLANRVEIWGHMFKSVAKYGPGVGVGIALAALAYFPTQGTRVPTLLVALLLGMAAAFILNQPAFKSGNDVLAKPLLRIGVALMGFRITISDLQILGWQPALIAMAATFGTLGLGYLAGRALFLPRATAFLTAASVAICGASAALAIATVLARRPNSQVERDVVATVATITILGTIAMVLYPAMCHYLNLPLIPSAVFLGATIHEVAQVVAASDLYGQAATPAATTVKMIRVAMLPIVIFGLMMILSLRDRTGLDDETHEATVPVFLLGFVAAIVVTNTGWLTHRGILALTQISNLCLVVSMVALGANTSIKGVMALGPQAVGALLVQTMIIAAISAAGIGMMIIMN</sequence>
<feature type="transmembrane region" description="Helical" evidence="7">
    <location>
        <begin position="292"/>
        <end position="310"/>
    </location>
</feature>
<feature type="transmembrane region" description="Helical" evidence="7">
    <location>
        <begin position="260"/>
        <end position="280"/>
    </location>
</feature>
<keyword evidence="6 7" id="KW-0472">Membrane</keyword>
<evidence type="ECO:0000256" key="6">
    <source>
        <dbReference type="ARBA" id="ARBA00023136"/>
    </source>
</evidence>
<feature type="transmembrane region" description="Helical" evidence="7">
    <location>
        <begin position="71"/>
        <end position="89"/>
    </location>
</feature>
<evidence type="ECO:0000256" key="3">
    <source>
        <dbReference type="ARBA" id="ARBA00022475"/>
    </source>
</evidence>
<dbReference type="Proteomes" id="UP001161064">
    <property type="component" value="Unassembled WGS sequence"/>
</dbReference>
<dbReference type="PANTHER" id="PTHR30106">
    <property type="entry name" value="INNER MEMBRANE PROTEIN YEIH-RELATED"/>
    <property type="match status" value="1"/>
</dbReference>
<keyword evidence="5 7" id="KW-1133">Transmembrane helix</keyword>
<name>A0ABQ4PU69_9PROT</name>
<comment type="similarity">
    <text evidence="2">Belongs to the UPF0324 family.</text>
</comment>
<keyword evidence="4 7" id="KW-0812">Transmembrane</keyword>
<comment type="caution">
    <text evidence="8">The sequence shown here is derived from an EMBL/GenBank/DDBJ whole genome shotgun (WGS) entry which is preliminary data.</text>
</comment>
<reference evidence="8" key="1">
    <citation type="submission" date="2021-05" db="EMBL/GenBank/DDBJ databases">
        <authorList>
            <person name="Tanabe Y."/>
        </authorList>
    </citation>
    <scope>NUCLEOTIDE SEQUENCE</scope>
    <source>
        <strain evidence="8">BOTRYCO-1</strain>
    </source>
</reference>
<feature type="transmembrane region" description="Helical" evidence="7">
    <location>
        <begin position="16"/>
        <end position="35"/>
    </location>
</feature>
<feature type="transmembrane region" description="Helical" evidence="7">
    <location>
        <begin position="162"/>
        <end position="183"/>
    </location>
</feature>
<evidence type="ECO:0000313" key="9">
    <source>
        <dbReference type="Proteomes" id="UP001161064"/>
    </source>
</evidence>
<evidence type="ECO:0000256" key="2">
    <source>
        <dbReference type="ARBA" id="ARBA00007977"/>
    </source>
</evidence>
<feature type="transmembrane region" description="Helical" evidence="7">
    <location>
        <begin position="228"/>
        <end position="248"/>
    </location>
</feature>
<evidence type="ECO:0000256" key="4">
    <source>
        <dbReference type="ARBA" id="ARBA00022692"/>
    </source>
</evidence>
<dbReference type="EMBL" id="BPFZ01000003">
    <property type="protein sequence ID" value="GIU66516.1"/>
    <property type="molecule type" value="Genomic_DNA"/>
</dbReference>
<accession>A0ABQ4PU69</accession>
<proteinExistence type="inferred from homology"/>
<dbReference type="PANTHER" id="PTHR30106:SF2">
    <property type="entry name" value="UPF0324 INNER MEMBRANE PROTEIN YEIH"/>
    <property type="match status" value="1"/>
</dbReference>
<evidence type="ECO:0000256" key="7">
    <source>
        <dbReference type="SAM" id="Phobius"/>
    </source>
</evidence>
<dbReference type="InterPro" id="IPR018383">
    <property type="entry name" value="UPF0324_pro"/>
</dbReference>
<keyword evidence="9" id="KW-1185">Reference proteome</keyword>
<reference evidence="8" key="2">
    <citation type="journal article" date="2023" name="ISME Commun">
        <title>Characterization of a bloom-associated alphaproteobacterial lineage, 'Candidatus Phycosocius': insights into freshwater algal-bacterial interactions.</title>
        <authorList>
            <person name="Tanabe Y."/>
            <person name="Yamaguchi H."/>
            <person name="Yoshida M."/>
            <person name="Kai A."/>
            <person name="Okazaki Y."/>
        </authorList>
    </citation>
    <scope>NUCLEOTIDE SEQUENCE</scope>
    <source>
        <strain evidence="8">BOTRYCO-1</strain>
    </source>
</reference>
<dbReference type="Pfam" id="PF03601">
    <property type="entry name" value="Cons_hypoth698"/>
    <property type="match status" value="1"/>
</dbReference>
<evidence type="ECO:0000313" key="8">
    <source>
        <dbReference type="EMBL" id="GIU66516.1"/>
    </source>
</evidence>
<keyword evidence="3" id="KW-1003">Cell membrane</keyword>
<evidence type="ECO:0000256" key="1">
    <source>
        <dbReference type="ARBA" id="ARBA00004651"/>
    </source>
</evidence>
<comment type="subcellular location">
    <subcellularLocation>
        <location evidence="1">Cell membrane</location>
        <topology evidence="1">Multi-pass membrane protein</topology>
    </subcellularLocation>
</comment>
<feature type="transmembrane region" description="Helical" evidence="7">
    <location>
        <begin position="101"/>
        <end position="122"/>
    </location>
</feature>
<gene>
    <name evidence="8" type="ORF">PsB1_0670</name>
</gene>